<accession>A0ABX1JPV4</accession>
<dbReference type="PANTHER" id="PTHR10353">
    <property type="entry name" value="GLYCOSYL HYDROLASE"/>
    <property type="match status" value="1"/>
</dbReference>
<sequence length="489" mass="53747">MGISPESLAAKLPPDFTLGVATAAFQIEGAVAEDGRGASGWDAFTHLPGRIVDGSTADIACDHYHRMPEVVELIHALGVDSYRFSLSWPRIQPEGRGPVNRRGLDFYDRLLDRLLERGISPMCTIYHWDTPLPLEQDGGWLNRETAYRLGDFAAIAAEAFGDRVHRWVTINEPTTVTLNGYALGLHAPGVPHLFEALPAAHHLLLGHGLSVQALRQAGVPGEVGITNVYSPVVAASAGLGNELVVQLYDILFNGMFSDPVLLGRYPRFNPLLAPFLAYFHEIPPEDIALMNLPLDFYGMNYYFPSRIALGPGPVTGPHARQEGVPEEFLDDPEDLPFHMTGWPGYERTGFGWPVAPGYLAVALTEMARRYPGMPPVYITEGGASFTDVVVEDVLTGEPGVPDVKRVDFLGDHINAALDATAPGGPAEGIDLRGYYVWTLMDNFEWAAGFSQRFGLVYVDFATQQRIPKASYKWLQAVTSHRQIRDRARL</sequence>
<evidence type="ECO:0000256" key="4">
    <source>
        <dbReference type="RuleBase" id="RU003690"/>
    </source>
</evidence>
<evidence type="ECO:0000256" key="3">
    <source>
        <dbReference type="ARBA" id="ARBA00023295"/>
    </source>
</evidence>
<evidence type="ECO:0000256" key="2">
    <source>
        <dbReference type="ARBA" id="ARBA00022801"/>
    </source>
</evidence>
<evidence type="ECO:0000256" key="1">
    <source>
        <dbReference type="ARBA" id="ARBA00010838"/>
    </source>
</evidence>
<dbReference type="PANTHER" id="PTHR10353:SF36">
    <property type="entry name" value="LP05116P"/>
    <property type="match status" value="1"/>
</dbReference>
<keyword evidence="6" id="KW-1185">Reference proteome</keyword>
<evidence type="ECO:0000313" key="6">
    <source>
        <dbReference type="Proteomes" id="UP000523795"/>
    </source>
</evidence>
<dbReference type="InterPro" id="IPR001360">
    <property type="entry name" value="Glyco_hydro_1"/>
</dbReference>
<protein>
    <submittedName>
        <fullName evidence="5">Family 1 glycosylhydrolase</fullName>
    </submittedName>
</protein>
<comment type="caution">
    <text evidence="5">The sequence shown here is derived from an EMBL/GenBank/DDBJ whole genome shotgun (WGS) entry which is preliminary data.</text>
</comment>
<proteinExistence type="inferred from homology"/>
<evidence type="ECO:0000313" key="5">
    <source>
        <dbReference type="EMBL" id="NKX50751.1"/>
    </source>
</evidence>
<name>A0ABX1JPV4_9MICC</name>
<dbReference type="InterPro" id="IPR017853">
    <property type="entry name" value="GH"/>
</dbReference>
<dbReference type="PRINTS" id="PR00131">
    <property type="entry name" value="GLHYDRLASE1"/>
</dbReference>
<keyword evidence="3" id="KW-0326">Glycosidase</keyword>
<gene>
    <name evidence="5" type="ORF">HER39_09275</name>
</gene>
<dbReference type="EMBL" id="JAAZSR010000123">
    <property type="protein sequence ID" value="NKX50751.1"/>
    <property type="molecule type" value="Genomic_DNA"/>
</dbReference>
<organism evidence="5 6">
    <name type="scientific">Arthrobacter deserti</name>
    <dbReference type="NCBI Taxonomy" id="1742687"/>
    <lineage>
        <taxon>Bacteria</taxon>
        <taxon>Bacillati</taxon>
        <taxon>Actinomycetota</taxon>
        <taxon>Actinomycetes</taxon>
        <taxon>Micrococcales</taxon>
        <taxon>Micrococcaceae</taxon>
        <taxon>Arthrobacter</taxon>
    </lineage>
</organism>
<dbReference type="SUPFAM" id="SSF51445">
    <property type="entry name" value="(Trans)glycosidases"/>
    <property type="match status" value="1"/>
</dbReference>
<reference evidence="5 6" key="1">
    <citation type="submission" date="2020-04" db="EMBL/GenBank/DDBJ databases">
        <authorList>
            <person name="Liu S."/>
        </authorList>
    </citation>
    <scope>NUCLEOTIDE SEQUENCE [LARGE SCALE GENOMIC DNA]</scope>
    <source>
        <strain evidence="5 6">CGMCC 1.15091</strain>
    </source>
</reference>
<dbReference type="Proteomes" id="UP000523795">
    <property type="component" value="Unassembled WGS sequence"/>
</dbReference>
<dbReference type="Pfam" id="PF00232">
    <property type="entry name" value="Glyco_hydro_1"/>
    <property type="match status" value="1"/>
</dbReference>
<dbReference type="Gene3D" id="3.20.20.80">
    <property type="entry name" value="Glycosidases"/>
    <property type="match status" value="1"/>
</dbReference>
<comment type="similarity">
    <text evidence="1 4">Belongs to the glycosyl hydrolase 1 family.</text>
</comment>
<keyword evidence="2" id="KW-0378">Hydrolase</keyword>